<reference evidence="4" key="1">
    <citation type="submission" date="2017-01" db="EMBL/GenBank/DDBJ databases">
        <authorList>
            <person name="Varghese N."/>
            <person name="Submissions S."/>
        </authorList>
    </citation>
    <scope>NUCLEOTIDE SEQUENCE [LARGE SCALE GENOMIC DNA]</scope>
    <source>
        <strain evidence="4">LP100</strain>
    </source>
</reference>
<name>A0A1R3WMX8_9BACT</name>
<accession>A0A1R3WMX8</accession>
<dbReference type="OrthoDB" id="852730at2"/>
<keyword evidence="2" id="KW-0472">Membrane</keyword>
<feature type="region of interest" description="Disordered" evidence="1">
    <location>
        <begin position="27"/>
        <end position="78"/>
    </location>
</feature>
<evidence type="ECO:0000313" key="3">
    <source>
        <dbReference type="EMBL" id="SIT79162.1"/>
    </source>
</evidence>
<protein>
    <submittedName>
        <fullName evidence="3">Uncharacterized protein</fullName>
    </submittedName>
</protein>
<evidence type="ECO:0000313" key="4">
    <source>
        <dbReference type="Proteomes" id="UP000187181"/>
    </source>
</evidence>
<organism evidence="3 4">
    <name type="scientific">Pontibacter indicus</name>
    <dbReference type="NCBI Taxonomy" id="1317125"/>
    <lineage>
        <taxon>Bacteria</taxon>
        <taxon>Pseudomonadati</taxon>
        <taxon>Bacteroidota</taxon>
        <taxon>Cytophagia</taxon>
        <taxon>Cytophagales</taxon>
        <taxon>Hymenobacteraceae</taxon>
        <taxon>Pontibacter</taxon>
    </lineage>
</organism>
<evidence type="ECO:0000256" key="1">
    <source>
        <dbReference type="SAM" id="MobiDB-lite"/>
    </source>
</evidence>
<keyword evidence="4" id="KW-1185">Reference proteome</keyword>
<gene>
    <name evidence="3" type="ORF">SAMN05444128_0713</name>
</gene>
<dbReference type="AlphaFoldDB" id="A0A1R3WMX8"/>
<keyword evidence="2" id="KW-0812">Transmembrane</keyword>
<dbReference type="EMBL" id="FTPP01000001">
    <property type="protein sequence ID" value="SIT79162.1"/>
    <property type="molecule type" value="Genomic_DNA"/>
</dbReference>
<feature type="transmembrane region" description="Helical" evidence="2">
    <location>
        <begin position="6"/>
        <end position="22"/>
    </location>
</feature>
<proteinExistence type="predicted"/>
<dbReference type="RefSeq" id="WP_076666097.1">
    <property type="nucleotide sequence ID" value="NZ_FTPP01000001.1"/>
</dbReference>
<evidence type="ECO:0000256" key="2">
    <source>
        <dbReference type="SAM" id="Phobius"/>
    </source>
</evidence>
<feature type="compositionally biased region" description="Low complexity" evidence="1">
    <location>
        <begin position="68"/>
        <end position="78"/>
    </location>
</feature>
<dbReference type="Proteomes" id="UP000187181">
    <property type="component" value="Unassembled WGS sequence"/>
</dbReference>
<feature type="compositionally biased region" description="Basic and acidic residues" evidence="1">
    <location>
        <begin position="42"/>
        <end position="54"/>
    </location>
</feature>
<sequence length="192" mass="22305">MEDFKLILYVLAIVAYFIYNAWRKAFKTPDENGRPDTPTQERPQRERPARDIPNQERSAPRPIPAAPSQPRQARPAVPATSFEDILREMQSKMERANEQHKAPVEKPKPVLQPITQPVAKTEPRRTLSLEDPEQARAYELQRRERLATAEASRQTKMQSRKTAPNQYAELLQNPATIRQAFIMSEIFNRKQY</sequence>
<keyword evidence="2" id="KW-1133">Transmembrane helix</keyword>